<evidence type="ECO:0000259" key="3">
    <source>
        <dbReference type="PROSITE" id="PS52004"/>
    </source>
</evidence>
<dbReference type="Pfam" id="PF00698">
    <property type="entry name" value="Acyl_transf_1"/>
    <property type="match status" value="1"/>
</dbReference>
<dbReference type="SMART" id="SM00827">
    <property type="entry name" value="PKS_AT"/>
    <property type="match status" value="1"/>
</dbReference>
<dbReference type="SMART" id="SM00825">
    <property type="entry name" value="PKS_KS"/>
    <property type="match status" value="1"/>
</dbReference>
<name>A0ABS6CXB3_9ACTN</name>
<dbReference type="RefSeq" id="WP_216348108.1">
    <property type="nucleotide sequence ID" value="NZ_JAHLEM010001150.1"/>
</dbReference>
<dbReference type="Proteomes" id="UP000720508">
    <property type="component" value="Unassembled WGS sequence"/>
</dbReference>
<dbReference type="InterPro" id="IPR050091">
    <property type="entry name" value="PKS_NRPS_Biosynth_Enz"/>
</dbReference>
<feature type="domain" description="Ketosynthase family 3 (KS3)" evidence="3">
    <location>
        <begin position="1"/>
        <end position="214"/>
    </location>
</feature>
<feature type="non-terminal residue" evidence="4">
    <location>
        <position position="434"/>
    </location>
</feature>
<dbReference type="Pfam" id="PF16197">
    <property type="entry name" value="KAsynt_C_assoc"/>
    <property type="match status" value="1"/>
</dbReference>
<feature type="non-terminal residue" evidence="4">
    <location>
        <position position="1"/>
    </location>
</feature>
<dbReference type="PANTHER" id="PTHR43775:SF51">
    <property type="entry name" value="INACTIVE PHENOLPHTHIOCEROL SYNTHESIS POLYKETIDE SYNTHASE TYPE I PKS1-RELATED"/>
    <property type="match status" value="1"/>
</dbReference>
<keyword evidence="5" id="KW-1185">Reference proteome</keyword>
<accession>A0ABS6CXB3</accession>
<dbReference type="InterPro" id="IPR020841">
    <property type="entry name" value="PKS_Beta-ketoAc_synthase_dom"/>
</dbReference>
<keyword evidence="1" id="KW-0808">Transferase</keyword>
<dbReference type="InterPro" id="IPR032821">
    <property type="entry name" value="PKS_assoc"/>
</dbReference>
<evidence type="ECO:0000313" key="4">
    <source>
        <dbReference type="EMBL" id="MBU3871588.1"/>
    </source>
</evidence>
<comment type="caution">
    <text evidence="4">The sequence shown here is derived from an EMBL/GenBank/DDBJ whole genome shotgun (WGS) entry which is preliminary data.</text>
</comment>
<sequence>SRQRGLAEDGRIKAFAAGADGTGWGEGVGMLLVERLSDAQRHGHEVLAVVRGSAINQDGASNGLTAPNGPSQQRVIRQALAGAGLSASEVDAVEAHGTGTTLGDPIEAQALLATYGQERDPERPLLLGSIKSNIGHTQAAAGVAGVMKMVLALRHGVLPPTLHVDAPTPHVDWSAGELELLTEAREWPETGRPRRAAVSAFGISGTNAHTLLEQAPEPAETPVVAPAVELPTVPWVLSAKSPAAVRGQAERLLAHLGGEPAPAATDVAYSLATTRAALDHRAVLTADGGDGLLAGLAALARGESEVPGLVEGSVAGGKVAFLFTGQGSQRLGMGRELYDTFPVFADALDEVCAHLDAHLERPLRDVLFGEDATALDQTGFTQPALFAIEVALFRLVEAWGLKADYLSGHSIGELAAAHVAGVLSLADAAKLVAA</sequence>
<evidence type="ECO:0000256" key="1">
    <source>
        <dbReference type="ARBA" id="ARBA00022679"/>
    </source>
</evidence>
<dbReference type="PANTHER" id="PTHR43775">
    <property type="entry name" value="FATTY ACID SYNTHASE"/>
    <property type="match status" value="1"/>
</dbReference>
<dbReference type="EMBL" id="JAHLEM010001150">
    <property type="protein sequence ID" value="MBU3871588.1"/>
    <property type="molecule type" value="Genomic_DNA"/>
</dbReference>
<dbReference type="InterPro" id="IPR014031">
    <property type="entry name" value="Ketoacyl_synth_C"/>
</dbReference>
<dbReference type="InterPro" id="IPR014030">
    <property type="entry name" value="Ketoacyl_synth_N"/>
</dbReference>
<proteinExistence type="predicted"/>
<dbReference type="CDD" id="cd00833">
    <property type="entry name" value="PKS"/>
    <property type="match status" value="1"/>
</dbReference>
<dbReference type="Pfam" id="PF02801">
    <property type="entry name" value="Ketoacyl-synt_C"/>
    <property type="match status" value="1"/>
</dbReference>
<evidence type="ECO:0000256" key="2">
    <source>
        <dbReference type="ARBA" id="ARBA00023268"/>
    </source>
</evidence>
<evidence type="ECO:0000313" key="5">
    <source>
        <dbReference type="Proteomes" id="UP000720508"/>
    </source>
</evidence>
<dbReference type="Pfam" id="PF00109">
    <property type="entry name" value="ketoacyl-synt"/>
    <property type="match status" value="1"/>
</dbReference>
<dbReference type="PROSITE" id="PS52004">
    <property type="entry name" value="KS3_2"/>
    <property type="match status" value="1"/>
</dbReference>
<dbReference type="InterPro" id="IPR014043">
    <property type="entry name" value="Acyl_transferase_dom"/>
</dbReference>
<keyword evidence="2" id="KW-0511">Multifunctional enzyme</keyword>
<reference evidence="4 5" key="1">
    <citation type="submission" date="2021-06" db="EMBL/GenBank/DDBJ databases">
        <authorList>
            <person name="Pan X."/>
        </authorList>
    </citation>
    <scope>NUCLEOTIDE SEQUENCE [LARGE SCALE GENOMIC DNA]</scope>
    <source>
        <strain evidence="4 5">4503</strain>
    </source>
</reference>
<gene>
    <name evidence="4" type="ORF">KN815_48345</name>
</gene>
<organism evidence="4 5">
    <name type="scientific">Streptomyces niphimycinicus</name>
    <dbReference type="NCBI Taxonomy" id="2842201"/>
    <lineage>
        <taxon>Bacteria</taxon>
        <taxon>Bacillati</taxon>
        <taxon>Actinomycetota</taxon>
        <taxon>Actinomycetes</taxon>
        <taxon>Kitasatosporales</taxon>
        <taxon>Streptomycetaceae</taxon>
        <taxon>Streptomyces</taxon>
    </lineage>
</organism>
<protein>
    <submittedName>
        <fullName evidence="4">Type I polyketide synthase</fullName>
    </submittedName>
</protein>